<feature type="compositionally biased region" description="Low complexity" evidence="3">
    <location>
        <begin position="267"/>
        <end position="283"/>
    </location>
</feature>
<reference evidence="5 6" key="1">
    <citation type="submission" date="2024-02" db="EMBL/GenBank/DDBJ databases">
        <authorList>
            <person name="Daric V."/>
            <person name="Darras S."/>
        </authorList>
    </citation>
    <scope>NUCLEOTIDE SEQUENCE [LARGE SCALE GENOMIC DNA]</scope>
</reference>
<evidence type="ECO:0000313" key="6">
    <source>
        <dbReference type="Proteomes" id="UP001642483"/>
    </source>
</evidence>
<name>A0ABP0FU45_CLALP</name>
<feature type="domain" description="RRM" evidence="4">
    <location>
        <begin position="103"/>
        <end position="181"/>
    </location>
</feature>
<dbReference type="EMBL" id="CAWYQH010000096">
    <property type="protein sequence ID" value="CAK8683153.1"/>
    <property type="molecule type" value="Genomic_DNA"/>
</dbReference>
<keyword evidence="1 2" id="KW-0694">RNA-binding</keyword>
<feature type="region of interest" description="Disordered" evidence="3">
    <location>
        <begin position="262"/>
        <end position="283"/>
    </location>
</feature>
<dbReference type="PROSITE" id="PS50102">
    <property type="entry name" value="RRM"/>
    <property type="match status" value="2"/>
</dbReference>
<evidence type="ECO:0000256" key="3">
    <source>
        <dbReference type="SAM" id="MobiDB-lite"/>
    </source>
</evidence>
<comment type="caution">
    <text evidence="5">The sequence shown here is derived from an EMBL/GenBank/DDBJ whole genome shotgun (WGS) entry which is preliminary data.</text>
</comment>
<dbReference type="SUPFAM" id="SSF54928">
    <property type="entry name" value="RNA-binding domain, RBD"/>
    <property type="match status" value="1"/>
</dbReference>
<dbReference type="SMART" id="SM00360">
    <property type="entry name" value="RRM"/>
    <property type="match status" value="2"/>
</dbReference>
<evidence type="ECO:0000256" key="1">
    <source>
        <dbReference type="ARBA" id="ARBA00022884"/>
    </source>
</evidence>
<evidence type="ECO:0000259" key="4">
    <source>
        <dbReference type="PROSITE" id="PS50102"/>
    </source>
</evidence>
<evidence type="ECO:0000313" key="5">
    <source>
        <dbReference type="EMBL" id="CAK8683153.1"/>
    </source>
</evidence>
<sequence>MPFDNNEEEQGKKLFVGGLSFEATDASMEEYFSQYGKVVDCVAIKDPNGSKPRGFGFVTYESVAQADECMNARPHYLHNRQVDVKRAVSRTECMKPGAHVQVKKIFVGGVKRECTEDELREFFGTFGNIESVEIPVDRETKMPRGFAFVTFDDFDAVDKLVAEKRHYEFCGMSCEVKKALSKQEMEKAKTKVEAKNHFPSRRGSRGDSGYRAQRGYERRGFEKINAAPNHGGDYYNYDSEYQYDDYGASYYHDGYDYNPYSNQPSHYGPYRGPAPRPRGSYSGRYGGQGYASYGEREYDAYNDSGYGSYRPY</sequence>
<dbReference type="Gene3D" id="3.30.70.330">
    <property type="match status" value="2"/>
</dbReference>
<accession>A0ABP0FU45</accession>
<proteinExistence type="predicted"/>
<keyword evidence="6" id="KW-1185">Reference proteome</keyword>
<organism evidence="5 6">
    <name type="scientific">Clavelina lepadiformis</name>
    <name type="common">Light-bulb sea squirt</name>
    <name type="synonym">Ascidia lepadiformis</name>
    <dbReference type="NCBI Taxonomy" id="159417"/>
    <lineage>
        <taxon>Eukaryota</taxon>
        <taxon>Metazoa</taxon>
        <taxon>Chordata</taxon>
        <taxon>Tunicata</taxon>
        <taxon>Ascidiacea</taxon>
        <taxon>Aplousobranchia</taxon>
        <taxon>Clavelinidae</taxon>
        <taxon>Clavelina</taxon>
    </lineage>
</organism>
<protein>
    <recommendedName>
        <fullName evidence="4">RRM domain-containing protein</fullName>
    </recommendedName>
</protein>
<dbReference type="InterPro" id="IPR035979">
    <property type="entry name" value="RBD_domain_sf"/>
</dbReference>
<dbReference type="Pfam" id="PF00076">
    <property type="entry name" value="RRM_1"/>
    <property type="match status" value="2"/>
</dbReference>
<evidence type="ECO:0000256" key="2">
    <source>
        <dbReference type="PROSITE-ProRule" id="PRU00176"/>
    </source>
</evidence>
<gene>
    <name evidence="5" type="ORF">CVLEPA_LOCUS14255</name>
</gene>
<dbReference type="Proteomes" id="UP001642483">
    <property type="component" value="Unassembled WGS sequence"/>
</dbReference>
<dbReference type="InterPro" id="IPR000504">
    <property type="entry name" value="RRM_dom"/>
</dbReference>
<dbReference type="InterPro" id="IPR012677">
    <property type="entry name" value="Nucleotide-bd_a/b_plait_sf"/>
</dbReference>
<dbReference type="PANTHER" id="PTHR48026">
    <property type="entry name" value="HOMOLOGOUS TO DROSOPHILA SQD (SQUID) PROTEIN"/>
    <property type="match status" value="1"/>
</dbReference>
<dbReference type="PANTHER" id="PTHR48026:SF14">
    <property type="entry name" value="HETEROGENEOUS NUCLEAR RIBONUCLEOPROTEIN A1"/>
    <property type="match status" value="1"/>
</dbReference>
<feature type="domain" description="RRM" evidence="4">
    <location>
        <begin position="12"/>
        <end position="89"/>
    </location>
</feature>
<feature type="region of interest" description="Disordered" evidence="3">
    <location>
        <begin position="190"/>
        <end position="212"/>
    </location>
</feature>